<organism evidence="2 3">
    <name type="scientific">Formimonas warabiya</name>
    <dbReference type="NCBI Taxonomy" id="1761012"/>
    <lineage>
        <taxon>Bacteria</taxon>
        <taxon>Bacillati</taxon>
        <taxon>Bacillota</taxon>
        <taxon>Clostridia</taxon>
        <taxon>Eubacteriales</taxon>
        <taxon>Peptococcaceae</taxon>
        <taxon>Candidatus Formimonas</taxon>
    </lineage>
</organism>
<proteinExistence type="predicted"/>
<sequence length="174" mass="19676">MSAANKGPAQRVAYSGILAACCLLTLFLATVLPTNRIFFYGLSSVFAAIIIIEHGTKAGGIFYVATCLLALMIIPNKLRLIPYIFILGHYPIWKTCFERQKNRAVEILLKLLVLDLGTLAAYYVFTGLFFHNLTLPVDVKLILLGLQVLFIVYDYVFTLFIKFYLDKIRPMTNR</sequence>
<dbReference type="OrthoDB" id="1708005at2"/>
<evidence type="ECO:0000313" key="3">
    <source>
        <dbReference type="Proteomes" id="UP000323521"/>
    </source>
</evidence>
<reference evidence="2 3" key="1">
    <citation type="submission" date="2016-10" db="EMBL/GenBank/DDBJ databases">
        <title>Complete Genome Sequence of Peptococcaceae strain DCMF.</title>
        <authorList>
            <person name="Edwards R.J."/>
            <person name="Holland S.I."/>
            <person name="Deshpande N.P."/>
            <person name="Wong Y.K."/>
            <person name="Ertan H."/>
            <person name="Manefield M."/>
            <person name="Russell T.L."/>
            <person name="Lee M.J."/>
        </authorList>
    </citation>
    <scope>NUCLEOTIDE SEQUENCE [LARGE SCALE GENOMIC DNA]</scope>
    <source>
        <strain evidence="2 3">DCMF</strain>
    </source>
</reference>
<dbReference type="KEGG" id="fwa:DCMF_28580"/>
<keyword evidence="1" id="KW-0812">Transmembrane</keyword>
<evidence type="ECO:0000256" key="1">
    <source>
        <dbReference type="SAM" id="Phobius"/>
    </source>
</evidence>
<dbReference type="EMBL" id="CP017634">
    <property type="protein sequence ID" value="ATW28187.1"/>
    <property type="molecule type" value="Genomic_DNA"/>
</dbReference>
<name>A0A3G1L0K0_FORW1</name>
<protein>
    <submittedName>
        <fullName evidence="2">Uncharacterized protein</fullName>
    </submittedName>
</protein>
<accession>A0A3G1L0K0</accession>
<keyword evidence="1" id="KW-1133">Transmembrane helix</keyword>
<keyword evidence="3" id="KW-1185">Reference proteome</keyword>
<feature type="transmembrane region" description="Helical" evidence="1">
    <location>
        <begin position="107"/>
        <end position="130"/>
    </location>
</feature>
<gene>
    <name evidence="2" type="ORF">DCMF_28580</name>
</gene>
<feature type="transmembrane region" description="Helical" evidence="1">
    <location>
        <begin position="12"/>
        <end position="32"/>
    </location>
</feature>
<keyword evidence="1" id="KW-0472">Membrane</keyword>
<dbReference type="Proteomes" id="UP000323521">
    <property type="component" value="Chromosome"/>
</dbReference>
<evidence type="ECO:0000313" key="2">
    <source>
        <dbReference type="EMBL" id="ATW28187.1"/>
    </source>
</evidence>
<dbReference type="RefSeq" id="WP_148137597.1">
    <property type="nucleotide sequence ID" value="NZ_CP017634.1"/>
</dbReference>
<feature type="transmembrane region" description="Helical" evidence="1">
    <location>
        <begin position="142"/>
        <end position="165"/>
    </location>
</feature>
<dbReference type="AlphaFoldDB" id="A0A3G1L0K0"/>